<accession>J1I9I9</accession>
<proteinExistence type="predicted"/>
<organism evidence="3 4">
    <name type="scientific">Saprospira grandis DSM 2844</name>
    <dbReference type="NCBI Taxonomy" id="694433"/>
    <lineage>
        <taxon>Bacteria</taxon>
        <taxon>Pseudomonadati</taxon>
        <taxon>Bacteroidota</taxon>
        <taxon>Saprospiria</taxon>
        <taxon>Saprospirales</taxon>
        <taxon>Saprospiraceae</taxon>
        <taxon>Saprospira</taxon>
    </lineage>
</organism>
<dbReference type="InterPro" id="IPR026444">
    <property type="entry name" value="Secre_tail"/>
</dbReference>
<dbReference type="InterPro" id="IPR036116">
    <property type="entry name" value="FN3_sf"/>
</dbReference>
<evidence type="ECO:0000259" key="2">
    <source>
        <dbReference type="Pfam" id="PF18962"/>
    </source>
</evidence>
<gene>
    <name evidence="3" type="ORF">SapgrDRAFT_3472</name>
</gene>
<feature type="signal peptide" evidence="1">
    <location>
        <begin position="1"/>
        <end position="23"/>
    </location>
</feature>
<sequence>MRKLQLSWLLFLGLCFSSGILSAQLSEDFEGSVPPTGWAIFDNGIGTAQSWVADTDANAGSQAAKVRFENVTGGNAVDWMVTPAVAITAGGSDLTFYQKQGLATDYNSVFTIRVSTSSQTDTSTFTIVDTQLETDFTTTYSVKTVDLSAYVGQSIYVAFVMEQDDGDSWLIDDVTIGAPPCLDPTALMVNSVTTNSVEVAWTTGGAAQAEVAVVAAGNMPMSGTVTAMNPYTATGLMPATAYEVYVRDYCGAGTGTSTNLAIAGVMDGPLTGGTPKFVEVVVINDVTDLSIYGLSSANNGSGTTAGAEMNFPAGPAVAGTRIYVASDSAGFRDYMGFDADIIDGTVNVNGDDAIELYENTTVIDVFGDVNTDGTGQAWEYLDGWAYRMGSANPSATFNVADWTLSGPNANNGCSSNGSCASVYPAGSYSPTGSGANTSNWVGPVAFNTNCTAVPAGDSFNLAISIDSTPYSMMGNTGICYTNTIGNSAADVWFSYVIPACTDSLYIGLDSSDFDTYLRVYAADGTTQLEANDDGGAGATSRLELAITGNANYNEGDTLYILVEGFSSNTGNYVLDVQATSGNPAGNMMNSALTVGSLPYNNAGSTVCYSDEIGNVSNDVWFMYIIESCTDSLIVSLDSSSYDTYLRILDAAGNQLDFDDDGGAGSTSREVISVFNDTDYNEGDTIFIVVEGFSGNNGDYVLDISRTTGTPPNDMASAAMMVGAAPASLSGNTSCFSNTIGNTAADAWFMYVIEPCTDSLYVDLSNSMFDTYLRIYAADTVTLLDDDDDGGFSSRSLLELDVTNDPDYNIGDTIFIVVEGFGSNSGMFQLDVMRTRNYTPGDVAADAINIASLPFVDSANTANGCYSNSIGNNSNDVWYQHIIGNCTNDLTISLDSSDFDTYLRVYAADAMTQIAFNDDGGVGTTSRLDINVPTNTAFNDGDTIYILVEGFSANNGNYVLEVNSTVGNLAGDSISTALPIAAMDTLTGATGCYTNTAGQNSNDVWFWYVVENCRDSIAISLDSSDFDTYLSVFAADGTTLLASDDNSAANNNAYVMIDVPNTATVNDGDTLYFLVEGAGAATGNYQISLETTQNTGTGDMANDAMIISSLPYSNSGSTDGCYNNSIGNTANDVWFQYVIDTCTNSIMIGLDSSDFDTYLRVYAADTMTQLAFNDDGGAGTTSQLTLDVANDTTFNEGDTIYILVEGFGSNNGNYVLDVSRMSCNGTVDAAAALTGLMPTYCAGEDVTAQLVIYNLGTDPLAAANYTVTSAGVSVATGTENNIPAGDSAIVTVGPLSIPAGSATLVATVTAAGDVDATNDVDSFSITVFTAPVVSTTDNGDGTATADVTGGTTPYSYSWTNGSTTDTVVATGLQSVTVTDANGCQDSASVTIVVAVTNVAGLEQIQLFPNPANQQVTLSFELAESRNLELQVVALNGQVVYSQTLTQVGQQSYTIPTAELAPAMYMVRIIDTQARTQATQPLVIKR</sequence>
<feature type="domain" description="Secretion system C-terminal sorting" evidence="2">
    <location>
        <begin position="1405"/>
        <end position="1474"/>
    </location>
</feature>
<keyword evidence="1" id="KW-0732">Signal</keyword>
<dbReference type="Gene3D" id="2.60.40.740">
    <property type="match status" value="1"/>
</dbReference>
<name>J1I9I9_9BACT</name>
<evidence type="ECO:0000313" key="4">
    <source>
        <dbReference type="Proteomes" id="UP000005113"/>
    </source>
</evidence>
<dbReference type="NCBIfam" id="NF038128">
    <property type="entry name" value="choice_anch_J"/>
    <property type="match status" value="1"/>
</dbReference>
<dbReference type="SUPFAM" id="SSF49265">
    <property type="entry name" value="Fibronectin type III"/>
    <property type="match status" value="1"/>
</dbReference>
<feature type="chain" id="PRO_5003743833" description="Secretion system C-terminal sorting domain-containing protein" evidence="1">
    <location>
        <begin position="24"/>
        <end position="1484"/>
    </location>
</feature>
<dbReference type="EMBL" id="JH719942">
    <property type="protein sequence ID" value="EJF55108.1"/>
    <property type="molecule type" value="Genomic_DNA"/>
</dbReference>
<dbReference type="Pfam" id="PF18962">
    <property type="entry name" value="Por_Secre_tail"/>
    <property type="match status" value="1"/>
</dbReference>
<dbReference type="Gene3D" id="2.60.40.10">
    <property type="entry name" value="Immunoglobulins"/>
    <property type="match status" value="1"/>
</dbReference>
<dbReference type="Proteomes" id="UP000005113">
    <property type="component" value="Unassembled WGS sequence"/>
</dbReference>
<dbReference type="OrthoDB" id="1401747at2"/>
<dbReference type="Gene3D" id="2.60.120.380">
    <property type="match status" value="5"/>
</dbReference>
<protein>
    <recommendedName>
        <fullName evidence="2">Secretion system C-terminal sorting domain-containing protein</fullName>
    </recommendedName>
</protein>
<dbReference type="InterPro" id="IPR013783">
    <property type="entry name" value="Ig-like_fold"/>
</dbReference>
<reference evidence="4" key="1">
    <citation type="journal article" date="2012" name="Stand. Genomic Sci.">
        <title>Permanent draft genome sequence of the gliding predator Saprospira grandis strain Sa g1 (= HR1).</title>
        <authorList>
            <person name="Mavromatis K."/>
            <person name="Chertkov O."/>
            <person name="Lapidus A."/>
            <person name="Nolan M."/>
            <person name="Lucas S."/>
            <person name="Tice H."/>
            <person name="Del Rio T.G."/>
            <person name="Cheng J.F."/>
            <person name="Han C."/>
            <person name="Tapia R."/>
            <person name="Bruce D."/>
            <person name="Goodwin L.A."/>
            <person name="Pitluck S."/>
            <person name="Huntemann M."/>
            <person name="Liolios K."/>
            <person name="Pagani I."/>
            <person name="Ivanova N."/>
            <person name="Mikhailova N."/>
            <person name="Pati A."/>
            <person name="Chen A."/>
            <person name="Palaniappan K."/>
            <person name="Land M."/>
            <person name="Brambilla E.M."/>
            <person name="Rohde M."/>
            <person name="Spring S."/>
            <person name="Goker M."/>
            <person name="Detter J.C."/>
            <person name="Bristow J."/>
            <person name="Eisen J.A."/>
            <person name="Markowitz V."/>
            <person name="Hugenholtz P."/>
            <person name="Kyrpides N.C."/>
            <person name="Klenk H.P."/>
            <person name="Woyke T."/>
        </authorList>
    </citation>
    <scope>NUCLEOTIDE SEQUENCE [LARGE SCALE GENOMIC DNA]</scope>
    <source>
        <strain evidence="4">DSM 2844</strain>
    </source>
</reference>
<dbReference type="NCBIfam" id="TIGR04183">
    <property type="entry name" value="Por_Secre_tail"/>
    <property type="match status" value="1"/>
</dbReference>
<dbReference type="RefSeq" id="WP_002661137.1">
    <property type="nucleotide sequence ID" value="NZ_JH719942.1"/>
</dbReference>
<dbReference type="HOGENOM" id="CLU_004398_0_0_10"/>
<evidence type="ECO:0000313" key="3">
    <source>
        <dbReference type="EMBL" id="EJF55108.1"/>
    </source>
</evidence>
<evidence type="ECO:0000256" key="1">
    <source>
        <dbReference type="SAM" id="SignalP"/>
    </source>
</evidence>